<comment type="caution">
    <text evidence="1">The sequence shown here is derived from an EMBL/GenBank/DDBJ whole genome shotgun (WGS) entry which is preliminary data.</text>
</comment>
<organism evidence="1 2">
    <name type="scientific">Cupriavidus necator</name>
    <name type="common">Alcaligenes eutrophus</name>
    <name type="synonym">Ralstonia eutropha</name>
    <dbReference type="NCBI Taxonomy" id="106590"/>
    <lineage>
        <taxon>Bacteria</taxon>
        <taxon>Pseudomonadati</taxon>
        <taxon>Pseudomonadota</taxon>
        <taxon>Betaproteobacteria</taxon>
        <taxon>Burkholderiales</taxon>
        <taxon>Burkholderiaceae</taxon>
        <taxon>Cupriavidus</taxon>
    </lineage>
</organism>
<dbReference type="EMBL" id="QDHA01000026">
    <property type="protein sequence ID" value="RCJ08336.1"/>
    <property type="molecule type" value="Genomic_DNA"/>
</dbReference>
<reference evidence="1 2" key="1">
    <citation type="submission" date="2018-04" db="EMBL/GenBank/DDBJ databases">
        <title>Cupriavidus necator CR12 genome sequencing and assembly.</title>
        <authorList>
            <person name="Ben Fekih I."/>
            <person name="Mazhar H.S."/>
            <person name="Bello S.K."/>
            <person name="Rensing C."/>
        </authorList>
    </citation>
    <scope>NUCLEOTIDE SEQUENCE [LARGE SCALE GENOMIC DNA]</scope>
    <source>
        <strain evidence="1 2">CR12</strain>
    </source>
</reference>
<gene>
    <name evidence="1" type="ORF">DDK22_11835</name>
</gene>
<dbReference type="SUPFAM" id="SSF47175">
    <property type="entry name" value="Cytochromes"/>
    <property type="match status" value="1"/>
</dbReference>
<evidence type="ECO:0000313" key="1">
    <source>
        <dbReference type="EMBL" id="RCJ08336.1"/>
    </source>
</evidence>
<dbReference type="Proteomes" id="UP000253501">
    <property type="component" value="Unassembled WGS sequence"/>
</dbReference>
<sequence>MAQYQLKELLEAQEVGEITRPQHASMLKANEQAYLAPLAQAIEKQDVQQFNHRFSAAVNGCNACHTALGYGFIQFKVSNLPKQEFLDFSIKTSPKH</sequence>
<dbReference type="GO" id="GO:0009055">
    <property type="term" value="F:electron transfer activity"/>
    <property type="evidence" value="ECO:0007669"/>
    <property type="project" value="InterPro"/>
</dbReference>
<name>A0A367PMQ9_CUPNE</name>
<protein>
    <submittedName>
        <fullName evidence="1">Uncharacterized protein</fullName>
    </submittedName>
</protein>
<dbReference type="AlphaFoldDB" id="A0A367PMQ9"/>
<dbReference type="GO" id="GO:0020037">
    <property type="term" value="F:heme binding"/>
    <property type="evidence" value="ECO:0007669"/>
    <property type="project" value="InterPro"/>
</dbReference>
<dbReference type="GO" id="GO:0022900">
    <property type="term" value="P:electron transport chain"/>
    <property type="evidence" value="ECO:0007669"/>
    <property type="project" value="InterPro"/>
</dbReference>
<dbReference type="InterPro" id="IPR010980">
    <property type="entry name" value="Cyt_c/b562"/>
</dbReference>
<dbReference type="GO" id="GO:0005506">
    <property type="term" value="F:iron ion binding"/>
    <property type="evidence" value="ECO:0007669"/>
    <property type="project" value="InterPro"/>
</dbReference>
<proteinExistence type="predicted"/>
<evidence type="ECO:0000313" key="2">
    <source>
        <dbReference type="Proteomes" id="UP000253501"/>
    </source>
</evidence>
<accession>A0A367PMQ9</accession>